<evidence type="ECO:0000313" key="3">
    <source>
        <dbReference type="Proteomes" id="UP000248012"/>
    </source>
</evidence>
<dbReference type="Pfam" id="PF12708">
    <property type="entry name" value="Pect-lyase_RHGA_epim"/>
    <property type="match status" value="1"/>
</dbReference>
<dbReference type="InterPro" id="IPR012334">
    <property type="entry name" value="Pectin_lyas_fold"/>
</dbReference>
<sequence>MNKAITDGVVFMPPEFSVGLDVWSSGNGTPGSDTYDNAANAAFVPADQDFGGCLEVQTISSTTKLRYMGETPMLPGCYLRVTARVKVVSGALPDVRIAGWAGGAGGSHVGGLLETGPATTLDSYGKVFEVSAIIGSGQRTGVDMVWGSVPLYGHFGLDLVGNVGSIVRIDDIVIEDVTSVFLRDMMNWVDVRDFGAVGDGTTDDQPAFEAADDAANGRRVLVPAGTYYLADSMTFENHVEFEGTITMPDDKIFSTTKDYSISTYIDAFGSEELAFKKAFQALINNSGHESLDLDGRRLSFSAPIDMQAAVANKNSYAQRRHIHNGQLIAEGTTNWETDVYTSQASYNRSDPKRLTNVVNVANIPVGSLIEGNGVGREVYVRSKNVAAQEIELSAPFFDADGTQTFTFKRFKYILDFSGFDYLDKLTISNVEFQCSGVASAVLLSPAGLIYHFRDCFFTKPLDRGITSHGEGCQGMLIDRCQWLSNESGKLSQERQSIGFNTNGNDVKIRNNRAVHMRHFGVIGGSSSVITGNHWFQGDSAPAGTRMAGIVLTRTNCRATITGNYVDNSFIEWANEHDPDPDYNSEYSFSGLNISGNTFLAGYVASWFGFIVIKPHGPGHYINGLNVTGNVFRILGGTKIDQIERVDTTYADLSYDQLSNVTFAGNMFNAIKNPTFNPLTLRHEENTLSQTWVVDCAPLLPFHGWAKLVEGLTFEGKIATNNNTSHHEVPYVKIKQGANSDQLNLVWSRDVTGTVVLKVRMDNPLD</sequence>
<keyword evidence="3" id="KW-1185">Reference proteome</keyword>
<organism evidence="2 3">
    <name type="scientific">Litorivita pollutaquae</name>
    <dbReference type="NCBI Taxonomy" id="2200892"/>
    <lineage>
        <taxon>Bacteria</taxon>
        <taxon>Pseudomonadati</taxon>
        <taxon>Pseudomonadota</taxon>
        <taxon>Alphaproteobacteria</taxon>
        <taxon>Rhodobacterales</taxon>
        <taxon>Paracoccaceae</taxon>
        <taxon>Litorivita</taxon>
    </lineage>
</organism>
<evidence type="ECO:0000313" key="2">
    <source>
        <dbReference type="EMBL" id="PYC48132.1"/>
    </source>
</evidence>
<dbReference type="OrthoDB" id="7749009at2"/>
<dbReference type="InterPro" id="IPR024535">
    <property type="entry name" value="RHGA/B-epi-like_pectate_lyase"/>
</dbReference>
<gene>
    <name evidence="2" type="ORF">DI396_07450</name>
</gene>
<dbReference type="SUPFAM" id="SSF51126">
    <property type="entry name" value="Pectin lyase-like"/>
    <property type="match status" value="1"/>
</dbReference>
<proteinExistence type="predicted"/>
<reference evidence="2 3" key="1">
    <citation type="submission" date="2018-05" db="EMBL/GenBank/DDBJ databases">
        <title>Oceanovita maritima gen. nov., sp. nov., a marine bacterium in the family Rhodobacteraceae isolated from surface seawater of Lundu port Xiamen, China.</title>
        <authorList>
            <person name="Hetharua B.H."/>
            <person name="Min D."/>
            <person name="Liao H."/>
            <person name="Tian Y."/>
        </authorList>
    </citation>
    <scope>NUCLEOTIDE SEQUENCE [LARGE SCALE GENOMIC DNA]</scope>
    <source>
        <strain evidence="2 3">FSX-11</strain>
    </source>
</reference>
<protein>
    <recommendedName>
        <fullName evidence="1">Rhamnogalacturonase A/B/Epimerase-like pectate lyase domain-containing protein</fullName>
    </recommendedName>
</protein>
<dbReference type="InterPro" id="IPR011050">
    <property type="entry name" value="Pectin_lyase_fold/virulence"/>
</dbReference>
<dbReference type="Proteomes" id="UP000248012">
    <property type="component" value="Unassembled WGS sequence"/>
</dbReference>
<feature type="domain" description="Rhamnogalacturonase A/B/Epimerase-like pectate lyase" evidence="1">
    <location>
        <begin position="188"/>
        <end position="248"/>
    </location>
</feature>
<dbReference type="RefSeq" id="WP_110795783.1">
    <property type="nucleotide sequence ID" value="NZ_KZ826483.1"/>
</dbReference>
<name>A0A2V4N2L0_9RHOB</name>
<accession>A0A2V4N2L0</accession>
<dbReference type="Gene3D" id="2.160.20.10">
    <property type="entry name" value="Single-stranded right-handed beta-helix, Pectin lyase-like"/>
    <property type="match status" value="1"/>
</dbReference>
<evidence type="ECO:0000259" key="1">
    <source>
        <dbReference type="Pfam" id="PF12708"/>
    </source>
</evidence>
<comment type="caution">
    <text evidence="2">The sequence shown here is derived from an EMBL/GenBank/DDBJ whole genome shotgun (WGS) entry which is preliminary data.</text>
</comment>
<dbReference type="EMBL" id="QFVT01000004">
    <property type="protein sequence ID" value="PYC48132.1"/>
    <property type="molecule type" value="Genomic_DNA"/>
</dbReference>
<dbReference type="AlphaFoldDB" id="A0A2V4N2L0"/>